<dbReference type="Pfam" id="PF13275">
    <property type="entry name" value="S4_2"/>
    <property type="match status" value="1"/>
</dbReference>
<dbReference type="Proteomes" id="UP000030153">
    <property type="component" value="Unassembled WGS sequence"/>
</dbReference>
<dbReference type="EMBL" id="AVBG01000002">
    <property type="protein sequence ID" value="KGP92690.1"/>
    <property type="molecule type" value="Genomic_DNA"/>
</dbReference>
<evidence type="ECO:0000313" key="3">
    <source>
        <dbReference type="Proteomes" id="UP000030153"/>
    </source>
</evidence>
<name>A0A0A2VGD4_9BACI</name>
<dbReference type="eggNOG" id="COG2501">
    <property type="taxonomic scope" value="Bacteria"/>
</dbReference>
<accession>A0A0A2VGD4</accession>
<dbReference type="InterPro" id="IPR014330">
    <property type="entry name" value="RNA-bd_S4-rel_YaaA"/>
</dbReference>
<dbReference type="NCBIfam" id="TIGR02988">
    <property type="entry name" value="YaaA_near_RecF"/>
    <property type="match status" value="1"/>
</dbReference>
<keyword evidence="3" id="KW-1185">Reference proteome</keyword>
<evidence type="ECO:0000256" key="1">
    <source>
        <dbReference type="PROSITE-ProRule" id="PRU00182"/>
    </source>
</evidence>
<protein>
    <submittedName>
        <fullName evidence="2">Uncharacterized protein</fullName>
    </submittedName>
</protein>
<evidence type="ECO:0000313" key="2">
    <source>
        <dbReference type="EMBL" id="KGP92690.1"/>
    </source>
</evidence>
<dbReference type="RefSeq" id="WP_036780572.1">
    <property type="nucleotide sequence ID" value="NZ_AVBG01000002.1"/>
</dbReference>
<dbReference type="Gene3D" id="3.10.290.10">
    <property type="entry name" value="RNA-binding S4 domain"/>
    <property type="match status" value="1"/>
</dbReference>
<dbReference type="SUPFAM" id="SSF55174">
    <property type="entry name" value="Alpha-L RNA-binding motif"/>
    <property type="match status" value="1"/>
</dbReference>
<dbReference type="InterPro" id="IPR036986">
    <property type="entry name" value="S4_RNA-bd_sf"/>
</dbReference>
<proteinExistence type="predicted"/>
<dbReference type="AlphaFoldDB" id="A0A0A2VGD4"/>
<dbReference type="OrthoDB" id="9811532at2"/>
<sequence length="73" mass="8245">MYENIEIETDMIPLGKFLQIANVIETGGMAKWFLSEYPVFVNGEREDRRGKKLSFGDLVEVEGVGTFKVVSES</sequence>
<dbReference type="STRING" id="1385513.N780_15080"/>
<keyword evidence="1" id="KW-0694">RNA-binding</keyword>
<gene>
    <name evidence="2" type="ORF">N780_15080</name>
</gene>
<organism evidence="2 3">
    <name type="scientific">Pontibacillus chungwhensis BH030062</name>
    <dbReference type="NCBI Taxonomy" id="1385513"/>
    <lineage>
        <taxon>Bacteria</taxon>
        <taxon>Bacillati</taxon>
        <taxon>Bacillota</taxon>
        <taxon>Bacilli</taxon>
        <taxon>Bacillales</taxon>
        <taxon>Bacillaceae</taxon>
        <taxon>Pontibacillus</taxon>
    </lineage>
</organism>
<reference evidence="2 3" key="1">
    <citation type="submission" date="2013-08" db="EMBL/GenBank/DDBJ databases">
        <title>Genome of Pontibacillus chungwhensis.</title>
        <authorList>
            <person name="Wang Q."/>
            <person name="Wang G."/>
        </authorList>
    </citation>
    <scope>NUCLEOTIDE SEQUENCE [LARGE SCALE GENOMIC DNA]</scope>
    <source>
        <strain evidence="2 3">BH030062</strain>
    </source>
</reference>
<dbReference type="GO" id="GO:0003723">
    <property type="term" value="F:RNA binding"/>
    <property type="evidence" value="ECO:0007669"/>
    <property type="project" value="UniProtKB-KW"/>
</dbReference>
<dbReference type="PROSITE" id="PS50889">
    <property type="entry name" value="S4"/>
    <property type="match status" value="1"/>
</dbReference>
<comment type="caution">
    <text evidence="2">The sequence shown here is derived from an EMBL/GenBank/DDBJ whole genome shotgun (WGS) entry which is preliminary data.</text>
</comment>